<dbReference type="PRINTS" id="PR00149">
    <property type="entry name" value="FUMRATELYASE"/>
</dbReference>
<keyword evidence="5" id="KW-1185">Reference proteome</keyword>
<dbReference type="AlphaFoldDB" id="A0A542YK72"/>
<dbReference type="GO" id="GO:0016853">
    <property type="term" value="F:isomerase activity"/>
    <property type="evidence" value="ECO:0007669"/>
    <property type="project" value="UniProtKB-KW"/>
</dbReference>
<reference evidence="4 5" key="1">
    <citation type="submission" date="2019-06" db="EMBL/GenBank/DDBJ databases">
        <title>Sequencing the genomes of 1000 actinobacteria strains.</title>
        <authorList>
            <person name="Klenk H.-P."/>
        </authorList>
    </citation>
    <scope>NUCLEOTIDE SEQUENCE [LARGE SCALE GENOMIC DNA]</scope>
    <source>
        <strain evidence="4 5">DSM 26477</strain>
    </source>
</reference>
<organism evidence="4 5">
    <name type="scientific">Homoserinimonas aerilata</name>
    <dbReference type="NCBI Taxonomy" id="1162970"/>
    <lineage>
        <taxon>Bacteria</taxon>
        <taxon>Bacillati</taxon>
        <taxon>Actinomycetota</taxon>
        <taxon>Actinomycetes</taxon>
        <taxon>Micrococcales</taxon>
        <taxon>Microbacteriaceae</taxon>
        <taxon>Homoserinimonas</taxon>
    </lineage>
</organism>
<dbReference type="OrthoDB" id="9768878at2"/>
<dbReference type="GO" id="GO:0016829">
    <property type="term" value="F:lyase activity"/>
    <property type="evidence" value="ECO:0007669"/>
    <property type="project" value="UniProtKB-KW"/>
</dbReference>
<evidence type="ECO:0000256" key="2">
    <source>
        <dbReference type="ARBA" id="ARBA00034772"/>
    </source>
</evidence>
<protein>
    <submittedName>
        <fullName evidence="4">3-carboxy-cis,cis-muconate cycloisomerase</fullName>
    </submittedName>
</protein>
<dbReference type="Pfam" id="PF10397">
    <property type="entry name" value="ADSL_C"/>
    <property type="match status" value="1"/>
</dbReference>
<evidence type="ECO:0000259" key="3">
    <source>
        <dbReference type="SMART" id="SM00998"/>
    </source>
</evidence>
<keyword evidence="4" id="KW-0413">Isomerase</keyword>
<comment type="caution">
    <text evidence="4">The sequence shown here is derived from an EMBL/GenBank/DDBJ whole genome shotgun (WGS) entry which is preliminary data.</text>
</comment>
<dbReference type="SMART" id="SM00998">
    <property type="entry name" value="ADSL_C"/>
    <property type="match status" value="1"/>
</dbReference>
<proteinExistence type="inferred from homology"/>
<evidence type="ECO:0000313" key="4">
    <source>
        <dbReference type="EMBL" id="TQL48503.1"/>
    </source>
</evidence>
<dbReference type="SUPFAM" id="SSF48557">
    <property type="entry name" value="L-aspartase-like"/>
    <property type="match status" value="1"/>
</dbReference>
<comment type="similarity">
    <text evidence="2">Belongs to the class-II fumarase/aspartase family.</text>
</comment>
<dbReference type="InterPro" id="IPR000362">
    <property type="entry name" value="Fumarate_lyase_fam"/>
</dbReference>
<dbReference type="InterPro" id="IPR019468">
    <property type="entry name" value="AdenyloSucc_lyase_C"/>
</dbReference>
<accession>A0A542YK72</accession>
<dbReference type="InterPro" id="IPR008948">
    <property type="entry name" value="L-Aspartase-like"/>
</dbReference>
<name>A0A542YK72_9MICO</name>
<evidence type="ECO:0000256" key="1">
    <source>
        <dbReference type="ARBA" id="ARBA00023239"/>
    </source>
</evidence>
<dbReference type="Gene3D" id="1.10.40.30">
    <property type="entry name" value="Fumarase/aspartase (C-terminal domain)"/>
    <property type="match status" value="1"/>
</dbReference>
<dbReference type="CDD" id="cd01597">
    <property type="entry name" value="pCLME"/>
    <property type="match status" value="1"/>
</dbReference>
<gene>
    <name evidence="4" type="ORF">FB562_1597</name>
</gene>
<dbReference type="InterPro" id="IPR022761">
    <property type="entry name" value="Fumarate_lyase_N"/>
</dbReference>
<dbReference type="PANTHER" id="PTHR43172:SF2">
    <property type="entry name" value="ADENYLOSUCCINATE LYASE C-TERMINAL DOMAIN-CONTAINING PROTEIN"/>
    <property type="match status" value="1"/>
</dbReference>
<dbReference type="Gene3D" id="1.20.200.10">
    <property type="entry name" value="Fumarase/aspartase (Central domain)"/>
    <property type="match status" value="1"/>
</dbReference>
<dbReference type="Pfam" id="PF00206">
    <property type="entry name" value="Lyase_1"/>
    <property type="match status" value="1"/>
</dbReference>
<keyword evidence="1" id="KW-0456">Lyase</keyword>
<dbReference type="RefSeq" id="WP_141880596.1">
    <property type="nucleotide sequence ID" value="NZ_VFOM01000001.1"/>
</dbReference>
<dbReference type="EMBL" id="VFOM01000001">
    <property type="protein sequence ID" value="TQL48503.1"/>
    <property type="molecule type" value="Genomic_DNA"/>
</dbReference>
<feature type="domain" description="Adenylosuccinate lyase C-terminal" evidence="3">
    <location>
        <begin position="378"/>
        <end position="453"/>
    </location>
</feature>
<evidence type="ECO:0000313" key="5">
    <source>
        <dbReference type="Proteomes" id="UP000317998"/>
    </source>
</evidence>
<dbReference type="Proteomes" id="UP000317998">
    <property type="component" value="Unassembled WGS sequence"/>
</dbReference>
<dbReference type="InterPro" id="IPR020557">
    <property type="entry name" value="Fumarate_lyase_CS"/>
</dbReference>
<dbReference type="PANTHER" id="PTHR43172">
    <property type="entry name" value="ADENYLOSUCCINATE LYASE"/>
    <property type="match status" value="1"/>
</dbReference>
<sequence>MTGHVDSGDFGLLSPQWAGSDVASATSDAAVLLAILDVEVALVEAWQGLGLAPENAAATVRSALDGAGIEGPGIDVSALAAQSRAGGNPIIPLVKRLREAVAKGDEKVATWVHRGATSQDVLDTALMLVAHRTLALIEADLEAVATSLAALAESHRSTLMVSRTLTQHGVPSTFGLKAAGWLDGVVAAAVRLREARAGLPVQWGGAGGTLASFAVIAGPGTGLRIADALADSLGLAPSTPWQTQRAPVTILGDALAQASGALGKIAVDVLASARPELGELGEPSEAGRGGSSAMPQKQNPVLSVLIHSSAQRAPGLAAELHRSAVAVDERPDGAWHSEWSALRELLRFVGGASELAAELAAGLVVHPEAMRRNLELSGPLVVGERLMIELAPLLGRERLQELVSAVVADPERDLFGLLRAEPALAELGEGRLAAMLDPAGYVGESDAIIDRVLARHAEFAAREGQ</sequence>
<dbReference type="PROSITE" id="PS00163">
    <property type="entry name" value="FUMARATE_LYASES"/>
    <property type="match status" value="1"/>
</dbReference>